<comment type="similarity">
    <text evidence="2">Belongs to the CIA30 family.</text>
</comment>
<dbReference type="PANTHER" id="PTHR13194:SF18">
    <property type="entry name" value="COMPLEX I INTERMEDIATE-ASSOCIATED PROTEIN 30, MITOCHONDRIAL"/>
    <property type="match status" value="1"/>
</dbReference>
<dbReference type="EMBL" id="MBFT01000431">
    <property type="protein sequence ID" value="PVU91280.1"/>
    <property type="molecule type" value="Genomic_DNA"/>
</dbReference>
<dbReference type="GO" id="GO:0006120">
    <property type="term" value="P:mitochondrial electron transport, NADH to ubiquinone"/>
    <property type="evidence" value="ECO:0007669"/>
    <property type="project" value="TreeGrafter"/>
</dbReference>
<gene>
    <name evidence="6" type="ORF">BB559_004203</name>
</gene>
<dbReference type="InterPro" id="IPR013857">
    <property type="entry name" value="NADH-UbQ_OxRdtase-assoc_prot30"/>
</dbReference>
<proteinExistence type="inferred from homology"/>
<comment type="subcellular location">
    <subcellularLocation>
        <location evidence="1">Mitochondrion</location>
    </subcellularLocation>
</comment>
<protein>
    <recommendedName>
        <fullName evidence="5">NADH:ubiquinone oxidoreductase intermediate-associated protein 30 domain-containing protein</fullName>
    </recommendedName>
</protein>
<evidence type="ECO:0000256" key="4">
    <source>
        <dbReference type="ARBA" id="ARBA00023186"/>
    </source>
</evidence>
<evidence type="ECO:0000259" key="5">
    <source>
        <dbReference type="Pfam" id="PF08547"/>
    </source>
</evidence>
<dbReference type="InterPro" id="IPR008979">
    <property type="entry name" value="Galactose-bd-like_sf"/>
</dbReference>
<evidence type="ECO:0000256" key="1">
    <source>
        <dbReference type="ARBA" id="ARBA00004173"/>
    </source>
</evidence>
<name>A0A2T9YG31_9FUNG</name>
<sequence>MYKNLQKQVKVIGSSIDILGADPWARSIEHMIADFSQNNTISNWKKGSDRDIGGFSHAKIEQKQDHVTFSGYLSQQLPENSKVKRSGYAMIQSKNGPVSLDNNGYWDSSLYRYLVIRAKTDRRRYYVNIKCPSVIRQDIYQHLVVTTTPNKWETIVIPFNQFGLTSNGIILASQMQMYRQKIKSFGFSLTDGQEGPFSLSIAWMKMINSDHTDGDCDRIPRFGSDLWKSLDVKYE</sequence>
<dbReference type="InterPro" id="IPR039131">
    <property type="entry name" value="NDUFAF1"/>
</dbReference>
<dbReference type="GO" id="GO:0005739">
    <property type="term" value="C:mitochondrion"/>
    <property type="evidence" value="ECO:0007669"/>
    <property type="project" value="UniProtKB-SubCell"/>
</dbReference>
<dbReference type="GO" id="GO:0010257">
    <property type="term" value="P:NADH dehydrogenase complex assembly"/>
    <property type="evidence" value="ECO:0007669"/>
    <property type="project" value="TreeGrafter"/>
</dbReference>
<evidence type="ECO:0000256" key="2">
    <source>
        <dbReference type="ARBA" id="ARBA00007884"/>
    </source>
</evidence>
<dbReference type="Proteomes" id="UP000245699">
    <property type="component" value="Unassembled WGS sequence"/>
</dbReference>
<dbReference type="SUPFAM" id="SSF49785">
    <property type="entry name" value="Galactose-binding domain-like"/>
    <property type="match status" value="1"/>
</dbReference>
<keyword evidence="3" id="KW-0496">Mitochondrion</keyword>
<dbReference type="STRING" id="61424.A0A2T9YG31"/>
<dbReference type="Pfam" id="PF08547">
    <property type="entry name" value="CIA30"/>
    <property type="match status" value="1"/>
</dbReference>
<organism evidence="6 7">
    <name type="scientific">Furculomyces boomerangus</name>
    <dbReference type="NCBI Taxonomy" id="61424"/>
    <lineage>
        <taxon>Eukaryota</taxon>
        <taxon>Fungi</taxon>
        <taxon>Fungi incertae sedis</taxon>
        <taxon>Zoopagomycota</taxon>
        <taxon>Kickxellomycotina</taxon>
        <taxon>Harpellomycetes</taxon>
        <taxon>Harpellales</taxon>
        <taxon>Harpellaceae</taxon>
        <taxon>Furculomyces</taxon>
    </lineage>
</organism>
<keyword evidence="4" id="KW-0143">Chaperone</keyword>
<feature type="domain" description="NADH:ubiquinone oxidoreductase intermediate-associated protein 30" evidence="5">
    <location>
        <begin position="34"/>
        <end position="201"/>
    </location>
</feature>
<evidence type="ECO:0000313" key="6">
    <source>
        <dbReference type="EMBL" id="PVU91280.1"/>
    </source>
</evidence>
<evidence type="ECO:0000256" key="3">
    <source>
        <dbReference type="ARBA" id="ARBA00023128"/>
    </source>
</evidence>
<reference evidence="6 7" key="1">
    <citation type="journal article" date="2018" name="MBio">
        <title>Comparative Genomics Reveals the Core Gene Toolbox for the Fungus-Insect Symbiosis.</title>
        <authorList>
            <person name="Wang Y."/>
            <person name="Stata M."/>
            <person name="Wang W."/>
            <person name="Stajich J.E."/>
            <person name="White M.M."/>
            <person name="Moncalvo J.M."/>
        </authorList>
    </citation>
    <scope>NUCLEOTIDE SEQUENCE [LARGE SCALE GENOMIC DNA]</scope>
    <source>
        <strain evidence="6 7">AUS-77-4</strain>
    </source>
</reference>
<dbReference type="OrthoDB" id="42561at2759"/>
<evidence type="ECO:0000313" key="7">
    <source>
        <dbReference type="Proteomes" id="UP000245699"/>
    </source>
</evidence>
<accession>A0A2T9YG31</accession>
<dbReference type="GO" id="GO:0051082">
    <property type="term" value="F:unfolded protein binding"/>
    <property type="evidence" value="ECO:0007669"/>
    <property type="project" value="TreeGrafter"/>
</dbReference>
<keyword evidence="7" id="KW-1185">Reference proteome</keyword>
<comment type="caution">
    <text evidence="6">The sequence shown here is derived from an EMBL/GenBank/DDBJ whole genome shotgun (WGS) entry which is preliminary data.</text>
</comment>
<dbReference type="AlphaFoldDB" id="A0A2T9YG31"/>
<dbReference type="PANTHER" id="PTHR13194">
    <property type="entry name" value="COMPLEX I INTERMEDIATE-ASSOCIATED PROTEIN 30"/>
    <property type="match status" value="1"/>
</dbReference>